<dbReference type="AlphaFoldDB" id="Q72VQ0"/>
<reference evidence="1 2" key="1">
    <citation type="journal article" date="2004" name="J. Bacteriol.">
        <title>Comparative genomics of two Leptospira interrogans serovars reveals novel insights into physiology and pathogenesis.</title>
        <authorList>
            <person name="Nascimento A.L."/>
            <person name="Ko A.I."/>
            <person name="Martins E.A."/>
            <person name="Monteiro-Vitorello C.B."/>
            <person name="Ho P.L."/>
            <person name="Haake D.A."/>
            <person name="Verjovski-Almeida S."/>
            <person name="Hartskeerl R.A."/>
            <person name="Marques M.V."/>
            <person name="Oliveira M.C."/>
            <person name="Menck C.F."/>
            <person name="Leite L.C."/>
            <person name="Carrer H."/>
            <person name="Coutinho L.L."/>
            <person name="Degrave W.M."/>
            <person name="Dellagostin O.A."/>
            <person name="El-Dorry H."/>
            <person name="Ferro E.S."/>
            <person name="Ferro M.I."/>
            <person name="Furlan L.R."/>
            <person name="Gamberini M."/>
            <person name="Giglioti E.A."/>
            <person name="Goes-Neto A."/>
            <person name="Goldman G.H."/>
            <person name="Goldman M.H."/>
            <person name="Harakava R."/>
            <person name="Jeronimo S.M."/>
            <person name="Junqueira-De-Azevedo I.L."/>
            <person name="Kimura E.T."/>
            <person name="Kuramae E.E."/>
            <person name="Lemos E.G."/>
            <person name="Lemos M.V."/>
            <person name="Marino C.L."/>
            <person name="Nunes L.R."/>
            <person name="De Oliveira R.C."/>
            <person name="Pereira G.G."/>
            <person name="Reis M.S."/>
            <person name="Schriefer A."/>
            <person name="Siqueira W.J."/>
            <person name="Sommer P."/>
            <person name="Tsai S.M."/>
            <person name="Simpson A.J."/>
            <person name="Ferro J.A."/>
            <person name="Camargo L.E."/>
            <person name="Kitajima J.P."/>
            <person name="Setubal J.C."/>
            <person name="Van Sluys M.A."/>
        </authorList>
    </citation>
    <scope>NUCLEOTIDE SEQUENCE [LARGE SCALE GENOMIC DNA]</scope>
    <source>
        <strain evidence="1 2">Fiocruz L1-130</strain>
    </source>
</reference>
<organism evidence="1 2">
    <name type="scientific">Leptospira interrogans serogroup Icterohaemorrhagiae serovar copenhageni (strain Fiocruz L1-130)</name>
    <dbReference type="NCBI Taxonomy" id="267671"/>
    <lineage>
        <taxon>Bacteria</taxon>
        <taxon>Pseudomonadati</taxon>
        <taxon>Spirochaetota</taxon>
        <taxon>Spirochaetia</taxon>
        <taxon>Leptospirales</taxon>
        <taxon>Leptospiraceae</taxon>
        <taxon>Leptospira</taxon>
    </lineage>
</organism>
<dbReference type="HOGENOM" id="CLU_2917011_0_0_12"/>
<name>Q72VQ0_LEPIC</name>
<dbReference type="KEGG" id="lic:LIC_10246"/>
<accession>Q72VQ0</accession>
<dbReference type="Proteomes" id="UP000007037">
    <property type="component" value="Chromosome I"/>
</dbReference>
<protein>
    <submittedName>
        <fullName evidence="1">Uncharacterized protein</fullName>
    </submittedName>
</protein>
<gene>
    <name evidence="1" type="ordered locus">LIC_10246</name>
</gene>
<evidence type="ECO:0000313" key="2">
    <source>
        <dbReference type="Proteomes" id="UP000007037"/>
    </source>
</evidence>
<evidence type="ECO:0000313" key="1">
    <source>
        <dbReference type="EMBL" id="AAS68874.1"/>
    </source>
</evidence>
<dbReference type="EMBL" id="AE016823">
    <property type="protein sequence ID" value="AAS68874.1"/>
    <property type="molecule type" value="Genomic_DNA"/>
</dbReference>
<proteinExistence type="predicted"/>
<sequence>MTKSKIDAENIEKRHGSIQFFSRANSISFRNFFCFQPLYARLRTTSCICNFRSYRPYFLEF</sequence>